<dbReference type="PROSITE" id="PS50043">
    <property type="entry name" value="HTH_LUXR_2"/>
    <property type="match status" value="1"/>
</dbReference>
<dbReference type="InterPro" id="IPR001789">
    <property type="entry name" value="Sig_transdc_resp-reg_receiver"/>
</dbReference>
<dbReference type="PROSITE" id="PS50110">
    <property type="entry name" value="RESPONSE_REGULATORY"/>
    <property type="match status" value="1"/>
</dbReference>
<evidence type="ECO:0000259" key="4">
    <source>
        <dbReference type="PROSITE" id="PS50043"/>
    </source>
</evidence>
<evidence type="ECO:0000256" key="3">
    <source>
        <dbReference type="PROSITE-ProRule" id="PRU00169"/>
    </source>
</evidence>
<dbReference type="SMART" id="SM00421">
    <property type="entry name" value="HTH_LUXR"/>
    <property type="match status" value="1"/>
</dbReference>
<dbReference type="RefSeq" id="WP_386821234.1">
    <property type="nucleotide sequence ID" value="NZ_JBHUIT010000031.1"/>
</dbReference>
<dbReference type="Proteomes" id="UP001597375">
    <property type="component" value="Unassembled WGS sequence"/>
</dbReference>
<accession>A0ABW5D9Q0</accession>
<dbReference type="CDD" id="cd17535">
    <property type="entry name" value="REC_NarL-like"/>
    <property type="match status" value="1"/>
</dbReference>
<gene>
    <name evidence="6" type="ORF">ACFSSA_14365</name>
</gene>
<reference evidence="7" key="1">
    <citation type="journal article" date="2019" name="Int. J. Syst. Evol. Microbiol.">
        <title>The Global Catalogue of Microorganisms (GCM) 10K type strain sequencing project: providing services to taxonomists for standard genome sequencing and annotation.</title>
        <authorList>
            <consortium name="The Broad Institute Genomics Platform"/>
            <consortium name="The Broad Institute Genome Sequencing Center for Infectious Disease"/>
            <person name="Wu L."/>
            <person name="Ma J."/>
        </authorList>
    </citation>
    <scope>NUCLEOTIDE SEQUENCE [LARGE SCALE GENOMIC DNA]</scope>
    <source>
        <strain evidence="7">CGMCC 4.7106</strain>
    </source>
</reference>
<dbReference type="CDD" id="cd06170">
    <property type="entry name" value="LuxR_C_like"/>
    <property type="match status" value="1"/>
</dbReference>
<dbReference type="SMART" id="SM00448">
    <property type="entry name" value="REC"/>
    <property type="match status" value="1"/>
</dbReference>
<keyword evidence="2" id="KW-0238">DNA-binding</keyword>
<feature type="modified residue" description="4-aspartylphosphate" evidence="3">
    <location>
        <position position="68"/>
    </location>
</feature>
<dbReference type="EMBL" id="JBHUIT010000031">
    <property type="protein sequence ID" value="MFD2257863.1"/>
    <property type="molecule type" value="Genomic_DNA"/>
</dbReference>
<dbReference type="InterPro" id="IPR000792">
    <property type="entry name" value="Tscrpt_reg_LuxR_C"/>
</dbReference>
<keyword evidence="1 3" id="KW-0597">Phosphoprotein</keyword>
<dbReference type="InterPro" id="IPR011006">
    <property type="entry name" value="CheY-like_superfamily"/>
</dbReference>
<evidence type="ECO:0000259" key="5">
    <source>
        <dbReference type="PROSITE" id="PS50110"/>
    </source>
</evidence>
<proteinExistence type="predicted"/>
<dbReference type="PANTHER" id="PTHR43214">
    <property type="entry name" value="TWO-COMPONENT RESPONSE REGULATOR"/>
    <property type="match status" value="1"/>
</dbReference>
<evidence type="ECO:0000313" key="7">
    <source>
        <dbReference type="Proteomes" id="UP001597375"/>
    </source>
</evidence>
<dbReference type="InterPro" id="IPR016032">
    <property type="entry name" value="Sig_transdc_resp-reg_C-effctor"/>
</dbReference>
<sequence length="225" mass="24766">MPSTTSPRKRISPAIVWIFGYEDDYLEKLTTMIQLDEWITCACVVNDLEEVRKRLTGNGEAPDVILIDLDLPGTNGLEGIRELKLSHPMTQIVVLTSANNRRSVFHALEAGAAGYLLKNEPPQKIIQSIQEVIEGGGVPLSSSVTPYLLDVLRSYQAKGAEGVLTDHEVEILDLLADGMRRKEVAQKFNVATGTVDYYLRRIYGKLGVSTIPGAVGQGFRRGILK</sequence>
<feature type="domain" description="Response regulatory" evidence="5">
    <location>
        <begin position="15"/>
        <end position="133"/>
    </location>
</feature>
<dbReference type="Gene3D" id="3.40.50.2300">
    <property type="match status" value="1"/>
</dbReference>
<dbReference type="InterPro" id="IPR058245">
    <property type="entry name" value="NreC/VraR/RcsB-like_REC"/>
</dbReference>
<feature type="domain" description="HTH luxR-type" evidence="4">
    <location>
        <begin position="157"/>
        <end position="222"/>
    </location>
</feature>
<evidence type="ECO:0000256" key="1">
    <source>
        <dbReference type="ARBA" id="ARBA00022553"/>
    </source>
</evidence>
<dbReference type="SUPFAM" id="SSF52172">
    <property type="entry name" value="CheY-like"/>
    <property type="match status" value="1"/>
</dbReference>
<dbReference type="PRINTS" id="PR00038">
    <property type="entry name" value="HTHLUXR"/>
</dbReference>
<evidence type="ECO:0000313" key="6">
    <source>
        <dbReference type="EMBL" id="MFD2257863.1"/>
    </source>
</evidence>
<dbReference type="InterPro" id="IPR039420">
    <property type="entry name" value="WalR-like"/>
</dbReference>
<protein>
    <submittedName>
        <fullName evidence="6">Response regulator</fullName>
    </submittedName>
</protein>
<dbReference type="Pfam" id="PF00196">
    <property type="entry name" value="GerE"/>
    <property type="match status" value="1"/>
</dbReference>
<name>A0ABW5D9Q0_9BACT</name>
<keyword evidence="7" id="KW-1185">Reference proteome</keyword>
<evidence type="ECO:0000256" key="2">
    <source>
        <dbReference type="ARBA" id="ARBA00023125"/>
    </source>
</evidence>
<comment type="caution">
    <text evidence="6">The sequence shown here is derived from an EMBL/GenBank/DDBJ whole genome shotgun (WGS) entry which is preliminary data.</text>
</comment>
<dbReference type="Pfam" id="PF00072">
    <property type="entry name" value="Response_reg"/>
    <property type="match status" value="1"/>
</dbReference>
<organism evidence="6 7">
    <name type="scientific">Luteolibacter algae</name>
    <dbReference type="NCBI Taxonomy" id="454151"/>
    <lineage>
        <taxon>Bacteria</taxon>
        <taxon>Pseudomonadati</taxon>
        <taxon>Verrucomicrobiota</taxon>
        <taxon>Verrucomicrobiia</taxon>
        <taxon>Verrucomicrobiales</taxon>
        <taxon>Verrucomicrobiaceae</taxon>
        <taxon>Luteolibacter</taxon>
    </lineage>
</organism>
<dbReference type="SUPFAM" id="SSF46894">
    <property type="entry name" value="C-terminal effector domain of the bipartite response regulators"/>
    <property type="match status" value="1"/>
</dbReference>